<name>A0A844G8K7_9BACT</name>
<accession>A0A844G8K7</accession>
<comment type="caution">
    <text evidence="1">The sequence shown here is derived from an EMBL/GenBank/DDBJ whole genome shotgun (WGS) entry which is preliminary data.</text>
</comment>
<protein>
    <submittedName>
        <fullName evidence="1">Uncharacterized protein</fullName>
    </submittedName>
</protein>
<evidence type="ECO:0000313" key="2">
    <source>
        <dbReference type="Proteomes" id="UP000435649"/>
    </source>
</evidence>
<keyword evidence="2" id="KW-1185">Reference proteome</keyword>
<gene>
    <name evidence="1" type="ORF">FYJ85_19805</name>
</gene>
<evidence type="ECO:0000313" key="1">
    <source>
        <dbReference type="EMBL" id="MST99274.1"/>
    </source>
</evidence>
<reference evidence="1 2" key="1">
    <citation type="submission" date="2019-08" db="EMBL/GenBank/DDBJ databases">
        <title>In-depth cultivation of the pig gut microbiome towards novel bacterial diversity and tailored functional studies.</title>
        <authorList>
            <person name="Wylensek D."/>
            <person name="Hitch T.C.A."/>
            <person name="Clavel T."/>
        </authorList>
    </citation>
    <scope>NUCLEOTIDE SEQUENCE [LARGE SCALE GENOMIC DNA]</scope>
    <source>
        <strain evidence="1 2">BBE-744-WT-12</strain>
    </source>
</reference>
<dbReference type="Proteomes" id="UP000435649">
    <property type="component" value="Unassembled WGS sequence"/>
</dbReference>
<dbReference type="EMBL" id="VUNS01000033">
    <property type="protein sequence ID" value="MST99274.1"/>
    <property type="molecule type" value="Genomic_DNA"/>
</dbReference>
<sequence length="141" mass="15565">MKKAALVLLLLGACVLTFSMSFRKEPVPAELREIAVEPETAAAAEKFARDIQRIAKQKTPREFGRHCADLQDKTLSGSYRALKQYDERGMAVSGITRMAKTPDTCTLTLSNSSGVEALMVCRHTGGEWKFVCFSPVRALLQ</sequence>
<organism evidence="1 2">
    <name type="scientific">Victivallis lenta</name>
    <dbReference type="NCBI Taxonomy" id="2606640"/>
    <lineage>
        <taxon>Bacteria</taxon>
        <taxon>Pseudomonadati</taxon>
        <taxon>Lentisphaerota</taxon>
        <taxon>Lentisphaeria</taxon>
        <taxon>Victivallales</taxon>
        <taxon>Victivallaceae</taxon>
        <taxon>Victivallis</taxon>
    </lineage>
</organism>
<dbReference type="RefSeq" id="WP_106052630.1">
    <property type="nucleotide sequence ID" value="NZ_CALXOB010000059.1"/>
</dbReference>
<dbReference type="AlphaFoldDB" id="A0A844G8K7"/>
<proteinExistence type="predicted"/>